<proteinExistence type="inferred from homology"/>
<dbReference type="PANTHER" id="PTHR42748">
    <property type="entry name" value="NITROGEN METABOLITE REPRESSION PROTEIN NMRA FAMILY MEMBER"/>
    <property type="match status" value="1"/>
</dbReference>
<keyword evidence="2" id="KW-0521">NADP</keyword>
<dbReference type="InterPro" id="IPR008030">
    <property type="entry name" value="NmrA-like"/>
</dbReference>
<reference evidence="4 5" key="1">
    <citation type="submission" date="2016-07" db="EMBL/GenBank/DDBJ databases">
        <title>Genome analysis of Flavihumibacter stibioxidans YS-17.</title>
        <authorList>
            <person name="Shi K."/>
            <person name="Han Y."/>
            <person name="Wang G."/>
        </authorList>
    </citation>
    <scope>NUCLEOTIDE SEQUENCE [LARGE SCALE GENOMIC DNA]</scope>
    <source>
        <strain evidence="4 5">YS-17</strain>
    </source>
</reference>
<evidence type="ECO:0000256" key="2">
    <source>
        <dbReference type="ARBA" id="ARBA00022857"/>
    </source>
</evidence>
<gene>
    <name evidence="4" type="ORF">BC349_13810</name>
</gene>
<dbReference type="EMBL" id="MBUA01000027">
    <property type="protein sequence ID" value="MBC6492132.1"/>
    <property type="molecule type" value="Genomic_DNA"/>
</dbReference>
<sequence length="309" mass="34495">MNQKKIILVTGATGAQGGSVAKALLAKEDYAVRVLTRNAASAAAHNLRLLGADVVEGDLDDKQSLARAMKDVYGVFGVTNFWEHYQQEYNQGKNLIDAVKQAGVTHFVYSSLPSYKKLSNGELEVPHCDLKGELEEYTKSLGIPFTFIHIAFYYENFFSFFPFKLAEDGRFHFGFPQGYTKLAMVSVEDLGGVVASVFNFPIAYTGRTVGVVGADETCDQYAATLTRILGYPVQYDYIPRDIYASFGFPGAEELANMFEVQRLYIPSRQLDLIESYGLNPAMQSFEQWVTKNKERFVQSFLVQPEPAVV</sequence>
<keyword evidence="5" id="KW-1185">Reference proteome</keyword>
<comment type="similarity">
    <text evidence="1">Belongs to the NmrA-type oxidoreductase family.</text>
</comment>
<dbReference type="InterPro" id="IPR036291">
    <property type="entry name" value="NAD(P)-bd_dom_sf"/>
</dbReference>
<dbReference type="RefSeq" id="WP_187257452.1">
    <property type="nucleotide sequence ID" value="NZ_JBHULF010000006.1"/>
</dbReference>
<evidence type="ECO:0000259" key="3">
    <source>
        <dbReference type="Pfam" id="PF05368"/>
    </source>
</evidence>
<dbReference type="Gene3D" id="3.40.50.720">
    <property type="entry name" value="NAD(P)-binding Rossmann-like Domain"/>
    <property type="match status" value="1"/>
</dbReference>
<dbReference type="Pfam" id="PF05368">
    <property type="entry name" value="NmrA"/>
    <property type="match status" value="1"/>
</dbReference>
<dbReference type="CDD" id="cd05251">
    <property type="entry name" value="NmrA_like_SDR_a"/>
    <property type="match status" value="1"/>
</dbReference>
<evidence type="ECO:0000313" key="4">
    <source>
        <dbReference type="EMBL" id="MBC6492132.1"/>
    </source>
</evidence>
<evidence type="ECO:0000256" key="1">
    <source>
        <dbReference type="ARBA" id="ARBA00006328"/>
    </source>
</evidence>
<dbReference type="PANTHER" id="PTHR42748:SF7">
    <property type="entry name" value="NMRA LIKE REDOX SENSOR 1-RELATED"/>
    <property type="match status" value="1"/>
</dbReference>
<organism evidence="4 5">
    <name type="scientific">Flavihumibacter stibioxidans</name>
    <dbReference type="NCBI Taxonomy" id="1834163"/>
    <lineage>
        <taxon>Bacteria</taxon>
        <taxon>Pseudomonadati</taxon>
        <taxon>Bacteroidota</taxon>
        <taxon>Chitinophagia</taxon>
        <taxon>Chitinophagales</taxon>
        <taxon>Chitinophagaceae</taxon>
        <taxon>Flavihumibacter</taxon>
    </lineage>
</organism>
<accession>A0ABR7MAQ3</accession>
<comment type="caution">
    <text evidence="4">The sequence shown here is derived from an EMBL/GenBank/DDBJ whole genome shotgun (WGS) entry which is preliminary data.</text>
</comment>
<dbReference type="Proteomes" id="UP000765802">
    <property type="component" value="Unassembled WGS sequence"/>
</dbReference>
<protein>
    <recommendedName>
        <fullName evidence="3">NmrA-like domain-containing protein</fullName>
    </recommendedName>
</protein>
<name>A0ABR7MAQ3_9BACT</name>
<dbReference type="InterPro" id="IPR051164">
    <property type="entry name" value="NmrA-like_oxidored"/>
</dbReference>
<dbReference type="Gene3D" id="3.90.25.10">
    <property type="entry name" value="UDP-galactose 4-epimerase, domain 1"/>
    <property type="match status" value="1"/>
</dbReference>
<dbReference type="SUPFAM" id="SSF51735">
    <property type="entry name" value="NAD(P)-binding Rossmann-fold domains"/>
    <property type="match status" value="1"/>
</dbReference>
<feature type="domain" description="NmrA-like" evidence="3">
    <location>
        <begin position="3"/>
        <end position="261"/>
    </location>
</feature>
<evidence type="ECO:0000313" key="5">
    <source>
        <dbReference type="Proteomes" id="UP000765802"/>
    </source>
</evidence>